<evidence type="ECO:0000259" key="2">
    <source>
        <dbReference type="Pfam" id="PF09413"/>
    </source>
</evidence>
<dbReference type="InterPro" id="IPR018551">
    <property type="entry name" value="DUF2007"/>
</dbReference>
<protein>
    <recommendedName>
        <fullName evidence="2">DUF2007 domain-containing protein</fullName>
    </recommendedName>
</protein>
<gene>
    <name evidence="3" type="ORF">GALL_125780</name>
</gene>
<keyword evidence="1" id="KW-0472">Membrane</keyword>
<dbReference type="Pfam" id="PF09413">
    <property type="entry name" value="DUF2007"/>
    <property type="match status" value="1"/>
</dbReference>
<proteinExistence type="predicted"/>
<dbReference type="AlphaFoldDB" id="A0A1J5SAQ1"/>
<accession>A0A1J5SAQ1</accession>
<dbReference type="InterPro" id="IPR011322">
    <property type="entry name" value="N-reg_PII-like_a/b"/>
</dbReference>
<name>A0A1J5SAQ1_9ZZZZ</name>
<dbReference type="SUPFAM" id="SSF54913">
    <property type="entry name" value="GlnB-like"/>
    <property type="match status" value="1"/>
</dbReference>
<feature type="transmembrane region" description="Helical" evidence="1">
    <location>
        <begin position="102"/>
        <end position="122"/>
    </location>
</feature>
<evidence type="ECO:0000256" key="1">
    <source>
        <dbReference type="SAM" id="Phobius"/>
    </source>
</evidence>
<feature type="transmembrane region" description="Helical" evidence="1">
    <location>
        <begin position="142"/>
        <end position="167"/>
    </location>
</feature>
<evidence type="ECO:0000313" key="3">
    <source>
        <dbReference type="EMBL" id="OIR05266.1"/>
    </source>
</evidence>
<keyword evidence="1" id="KW-1133">Transmembrane helix</keyword>
<reference evidence="3" key="1">
    <citation type="submission" date="2016-10" db="EMBL/GenBank/DDBJ databases">
        <title>Sequence of Gallionella enrichment culture.</title>
        <authorList>
            <person name="Poehlein A."/>
            <person name="Muehling M."/>
            <person name="Daniel R."/>
        </authorList>
    </citation>
    <scope>NUCLEOTIDE SEQUENCE</scope>
</reference>
<comment type="caution">
    <text evidence="3">The sequence shown here is derived from an EMBL/GenBank/DDBJ whole genome shotgun (WGS) entry which is preliminary data.</text>
</comment>
<keyword evidence="1" id="KW-0812">Transmembrane</keyword>
<organism evidence="3">
    <name type="scientific">mine drainage metagenome</name>
    <dbReference type="NCBI Taxonomy" id="410659"/>
    <lineage>
        <taxon>unclassified sequences</taxon>
        <taxon>metagenomes</taxon>
        <taxon>ecological metagenomes</taxon>
    </lineage>
</organism>
<dbReference type="Gene3D" id="3.30.70.790">
    <property type="entry name" value="UreE, C-terminal domain"/>
    <property type="match status" value="1"/>
</dbReference>
<feature type="domain" description="DUF2007" evidence="2">
    <location>
        <begin position="22"/>
        <end position="82"/>
    </location>
</feature>
<dbReference type="EMBL" id="MLJW01000051">
    <property type="protein sequence ID" value="OIR05266.1"/>
    <property type="molecule type" value="Genomic_DNA"/>
</dbReference>
<sequence length="178" mass="18619">MRKSGDTPPAPPTSNRTGAFLMRLLATYSNMGEAGFVQSVLQSAGIDARLTDPRNILGGVQQVGLEVQDDDFDRAYEVVSQIETAADPSEPSDSATEHPAQGYPAIGISILGAAAGLVVGAADTLLVHHADLELGHLITRTLATALGGAMVGFVLGLLAALLGLPLYGMLRRRHTHRP</sequence>